<keyword evidence="1" id="KW-1133">Transmembrane helix</keyword>
<dbReference type="AlphaFoldDB" id="A0A974H8W2"/>
<evidence type="ECO:0000313" key="2">
    <source>
        <dbReference type="EMBL" id="OCT68701.1"/>
    </source>
</evidence>
<feature type="transmembrane region" description="Helical" evidence="1">
    <location>
        <begin position="7"/>
        <end position="25"/>
    </location>
</feature>
<organism evidence="2 3">
    <name type="scientific">Xenopus laevis</name>
    <name type="common">African clawed frog</name>
    <dbReference type="NCBI Taxonomy" id="8355"/>
    <lineage>
        <taxon>Eukaryota</taxon>
        <taxon>Metazoa</taxon>
        <taxon>Chordata</taxon>
        <taxon>Craniata</taxon>
        <taxon>Vertebrata</taxon>
        <taxon>Euteleostomi</taxon>
        <taxon>Amphibia</taxon>
        <taxon>Batrachia</taxon>
        <taxon>Anura</taxon>
        <taxon>Pipoidea</taxon>
        <taxon>Pipidae</taxon>
        <taxon>Xenopodinae</taxon>
        <taxon>Xenopus</taxon>
        <taxon>Xenopus</taxon>
    </lineage>
</organism>
<evidence type="ECO:0000313" key="3">
    <source>
        <dbReference type="Proteomes" id="UP000694892"/>
    </source>
</evidence>
<dbReference type="Proteomes" id="UP000694892">
    <property type="component" value="Chromosome 8L"/>
</dbReference>
<dbReference type="EMBL" id="CM004480">
    <property type="protein sequence ID" value="OCT68701.1"/>
    <property type="molecule type" value="Genomic_DNA"/>
</dbReference>
<gene>
    <name evidence="2" type="ORF">XELAEV_18039989mg</name>
</gene>
<sequence>MGRDTRTIIGLVFYSISTAVLFVGIKYENCSFPNFHESQFRVFNFIVTKCKAKGGTSKDWQIIVSLSGGFNTHTHLYRWK</sequence>
<evidence type="ECO:0000256" key="1">
    <source>
        <dbReference type="SAM" id="Phobius"/>
    </source>
</evidence>
<name>A0A974H8W2_XENLA</name>
<keyword evidence="1" id="KW-0472">Membrane</keyword>
<accession>A0A974H8W2</accession>
<reference evidence="3" key="1">
    <citation type="journal article" date="2016" name="Nature">
        <title>Genome evolution in the allotetraploid frog Xenopus laevis.</title>
        <authorList>
            <person name="Session A.M."/>
            <person name="Uno Y."/>
            <person name="Kwon T."/>
            <person name="Chapman J.A."/>
            <person name="Toyoda A."/>
            <person name="Takahashi S."/>
            <person name="Fukui A."/>
            <person name="Hikosaka A."/>
            <person name="Suzuki A."/>
            <person name="Kondo M."/>
            <person name="van Heeringen S.J."/>
            <person name="Quigley I."/>
            <person name="Heinz S."/>
            <person name="Ogino H."/>
            <person name="Ochi H."/>
            <person name="Hellsten U."/>
            <person name="Lyons J.B."/>
            <person name="Simakov O."/>
            <person name="Putnam N."/>
            <person name="Stites J."/>
            <person name="Kuroki Y."/>
            <person name="Tanaka T."/>
            <person name="Michiue T."/>
            <person name="Watanabe M."/>
            <person name="Bogdanovic O."/>
            <person name="Lister R."/>
            <person name="Georgiou G."/>
            <person name="Paranjpe S.S."/>
            <person name="van Kruijsbergen I."/>
            <person name="Shu S."/>
            <person name="Carlson J."/>
            <person name="Kinoshita T."/>
            <person name="Ohta Y."/>
            <person name="Mawaribuchi S."/>
            <person name="Jenkins J."/>
            <person name="Grimwood J."/>
            <person name="Schmutz J."/>
            <person name="Mitros T."/>
            <person name="Mozaffari S.V."/>
            <person name="Suzuki Y."/>
            <person name="Haramoto Y."/>
            <person name="Yamamoto T.S."/>
            <person name="Takagi C."/>
            <person name="Heald R."/>
            <person name="Miller K."/>
            <person name="Haudenschild C."/>
            <person name="Kitzman J."/>
            <person name="Nakayama T."/>
            <person name="Izutsu Y."/>
            <person name="Robert J."/>
            <person name="Fortriede J."/>
            <person name="Burns K."/>
            <person name="Lotay V."/>
            <person name="Karimi K."/>
            <person name="Yasuoka Y."/>
            <person name="Dichmann D.S."/>
            <person name="Flajnik M.F."/>
            <person name="Houston D.W."/>
            <person name="Shendure J."/>
            <person name="DuPasquier L."/>
            <person name="Vize P.D."/>
            <person name="Zorn A.M."/>
            <person name="Ito M."/>
            <person name="Marcotte E.M."/>
            <person name="Wallingford J.B."/>
            <person name="Ito Y."/>
            <person name="Asashima M."/>
            <person name="Ueno N."/>
            <person name="Matsuda Y."/>
            <person name="Veenstra G.J."/>
            <person name="Fujiyama A."/>
            <person name="Harland R.M."/>
            <person name="Taira M."/>
            <person name="Rokhsar D.S."/>
        </authorList>
    </citation>
    <scope>NUCLEOTIDE SEQUENCE [LARGE SCALE GENOMIC DNA]</scope>
    <source>
        <strain evidence="3">J</strain>
    </source>
</reference>
<keyword evidence="1" id="KW-0812">Transmembrane</keyword>
<protein>
    <submittedName>
        <fullName evidence="2">Uncharacterized protein</fullName>
    </submittedName>
</protein>
<proteinExistence type="predicted"/>